<dbReference type="Proteomes" id="UP000199658">
    <property type="component" value="Unassembled WGS sequence"/>
</dbReference>
<evidence type="ECO:0000313" key="6">
    <source>
        <dbReference type="Proteomes" id="UP000199658"/>
    </source>
</evidence>
<keyword evidence="6" id="KW-1185">Reference proteome</keyword>
<accession>A0A1I6HRA0</accession>
<organism evidence="5 6">
    <name type="scientific">Litoreibacter janthinus</name>
    <dbReference type="NCBI Taxonomy" id="670154"/>
    <lineage>
        <taxon>Bacteria</taxon>
        <taxon>Pseudomonadati</taxon>
        <taxon>Pseudomonadota</taxon>
        <taxon>Alphaproteobacteria</taxon>
        <taxon>Rhodobacterales</taxon>
        <taxon>Roseobacteraceae</taxon>
        <taxon>Litoreibacter</taxon>
    </lineage>
</organism>
<sequence length="186" mass="21131">MRYLYLLPFLLPVAAFAACPPPPERSARHTELMALVAEATNETQAREYTNELWGIWATAPDETAQEVLDRGMKRRASYDFVGALSDFDALIDYCPDYAEGYNQRAFVNFIREDYETALKDLNRAVELTPDHIGAIVGRALALMQLGQTREGQIALRKALLLNPWLPERNRIIPLPHNKENDIETDL</sequence>
<evidence type="ECO:0000256" key="3">
    <source>
        <dbReference type="PROSITE-ProRule" id="PRU00339"/>
    </source>
</evidence>
<dbReference type="OrthoDB" id="9815010at2"/>
<feature type="signal peptide" evidence="4">
    <location>
        <begin position="1"/>
        <end position="17"/>
    </location>
</feature>
<reference evidence="6" key="1">
    <citation type="submission" date="2016-10" db="EMBL/GenBank/DDBJ databases">
        <authorList>
            <person name="Varghese N."/>
            <person name="Submissions S."/>
        </authorList>
    </citation>
    <scope>NUCLEOTIDE SEQUENCE [LARGE SCALE GENOMIC DNA]</scope>
    <source>
        <strain evidence="6">DSM 26921</strain>
    </source>
</reference>
<dbReference type="InterPro" id="IPR050498">
    <property type="entry name" value="Ycf3"/>
</dbReference>
<dbReference type="AlphaFoldDB" id="A0A1I6HRA0"/>
<name>A0A1I6HRA0_9RHOB</name>
<dbReference type="EMBL" id="FOYO01000001">
    <property type="protein sequence ID" value="SFR57021.1"/>
    <property type="molecule type" value="Genomic_DNA"/>
</dbReference>
<feature type="repeat" description="TPR" evidence="3">
    <location>
        <begin position="98"/>
        <end position="131"/>
    </location>
</feature>
<feature type="chain" id="PRO_5011527626" evidence="4">
    <location>
        <begin position="18"/>
        <end position="186"/>
    </location>
</feature>
<evidence type="ECO:0000256" key="1">
    <source>
        <dbReference type="ARBA" id="ARBA00022737"/>
    </source>
</evidence>
<gene>
    <name evidence="5" type="ORF">SAMN04488002_3298</name>
</gene>
<proteinExistence type="predicted"/>
<dbReference type="Gene3D" id="1.25.40.10">
    <property type="entry name" value="Tetratricopeptide repeat domain"/>
    <property type="match status" value="1"/>
</dbReference>
<dbReference type="InterPro" id="IPR019734">
    <property type="entry name" value="TPR_rpt"/>
</dbReference>
<evidence type="ECO:0000256" key="2">
    <source>
        <dbReference type="ARBA" id="ARBA00022803"/>
    </source>
</evidence>
<dbReference type="InterPro" id="IPR011990">
    <property type="entry name" value="TPR-like_helical_dom_sf"/>
</dbReference>
<dbReference type="PANTHER" id="PTHR44858">
    <property type="entry name" value="TETRATRICOPEPTIDE REPEAT PROTEIN 6"/>
    <property type="match status" value="1"/>
</dbReference>
<keyword evidence="2 3" id="KW-0802">TPR repeat</keyword>
<dbReference type="SMART" id="SM00028">
    <property type="entry name" value="TPR"/>
    <property type="match status" value="3"/>
</dbReference>
<keyword evidence="1" id="KW-0677">Repeat</keyword>
<dbReference type="PANTHER" id="PTHR44858:SF1">
    <property type="entry name" value="UDP-N-ACETYLGLUCOSAMINE--PEPTIDE N-ACETYLGLUCOSAMINYLTRANSFERASE SPINDLY-RELATED"/>
    <property type="match status" value="1"/>
</dbReference>
<evidence type="ECO:0000256" key="4">
    <source>
        <dbReference type="SAM" id="SignalP"/>
    </source>
</evidence>
<dbReference type="RefSeq" id="WP_090218978.1">
    <property type="nucleotide sequence ID" value="NZ_FOYO01000001.1"/>
</dbReference>
<keyword evidence="4" id="KW-0732">Signal</keyword>
<evidence type="ECO:0000313" key="5">
    <source>
        <dbReference type="EMBL" id="SFR57021.1"/>
    </source>
</evidence>
<dbReference type="Pfam" id="PF13181">
    <property type="entry name" value="TPR_8"/>
    <property type="match status" value="2"/>
</dbReference>
<dbReference type="SUPFAM" id="SSF48452">
    <property type="entry name" value="TPR-like"/>
    <property type="match status" value="1"/>
</dbReference>
<dbReference type="STRING" id="670154.SAMN04488002_3298"/>
<dbReference type="PROSITE" id="PS50005">
    <property type="entry name" value="TPR"/>
    <property type="match status" value="1"/>
</dbReference>
<protein>
    <submittedName>
        <fullName evidence="5">TPR repeat-containing protein</fullName>
    </submittedName>
</protein>
<dbReference type="PROSITE" id="PS51257">
    <property type="entry name" value="PROKAR_LIPOPROTEIN"/>
    <property type="match status" value="1"/>
</dbReference>